<accession>A0A9Q0RFI4</accession>
<name>A0A9Q0RFI4_ANAIG</name>
<organism evidence="1 2">
    <name type="scientific">Anaeramoeba ignava</name>
    <name type="common">Anaerobic marine amoeba</name>
    <dbReference type="NCBI Taxonomy" id="1746090"/>
    <lineage>
        <taxon>Eukaryota</taxon>
        <taxon>Metamonada</taxon>
        <taxon>Anaeramoebidae</taxon>
        <taxon>Anaeramoeba</taxon>
    </lineage>
</organism>
<gene>
    <name evidence="1" type="ORF">M0811_04649</name>
</gene>
<keyword evidence="2" id="KW-1185">Reference proteome</keyword>
<protein>
    <submittedName>
        <fullName evidence="1">Uncharacterized protein</fullName>
    </submittedName>
</protein>
<dbReference type="EMBL" id="JAPDFW010000044">
    <property type="protein sequence ID" value="KAJ5078926.1"/>
    <property type="molecule type" value="Genomic_DNA"/>
</dbReference>
<proteinExistence type="predicted"/>
<dbReference type="Proteomes" id="UP001149090">
    <property type="component" value="Unassembled WGS sequence"/>
</dbReference>
<dbReference type="AlphaFoldDB" id="A0A9Q0RFI4"/>
<reference evidence="1" key="1">
    <citation type="submission" date="2022-10" db="EMBL/GenBank/DDBJ databases">
        <title>Novel sulphate-reducing endosymbionts in the free-living metamonad Anaeramoeba.</title>
        <authorList>
            <person name="Jerlstrom-Hultqvist J."/>
            <person name="Cepicka I."/>
            <person name="Gallot-Lavallee L."/>
            <person name="Salas-Leiva D."/>
            <person name="Curtis B.A."/>
            <person name="Zahonova K."/>
            <person name="Pipaliya S."/>
            <person name="Dacks J."/>
            <person name="Roger A.J."/>
        </authorList>
    </citation>
    <scope>NUCLEOTIDE SEQUENCE</scope>
    <source>
        <strain evidence="1">BMAN</strain>
    </source>
</reference>
<evidence type="ECO:0000313" key="2">
    <source>
        <dbReference type="Proteomes" id="UP001149090"/>
    </source>
</evidence>
<evidence type="ECO:0000313" key="1">
    <source>
        <dbReference type="EMBL" id="KAJ5078926.1"/>
    </source>
</evidence>
<sequence length="143" mass="17163">MMKKEIEENKPEFIERLLRIVSPFNSKAETLNTILIQILGLYEALDSCYTIRAEDHYHYVTRNELYLNLNNLINRIPILLILKMKRITAIKFGMWKQRLDVGNQDTKYDENLAQQIEIDNKKKEENQNRINFNLNFDNIRNIF</sequence>
<comment type="caution">
    <text evidence="1">The sequence shown here is derived from an EMBL/GenBank/DDBJ whole genome shotgun (WGS) entry which is preliminary data.</text>
</comment>